<reference evidence="3" key="1">
    <citation type="submission" date="2021-02" db="EMBL/GenBank/DDBJ databases">
        <authorList>
            <person name="Nowell W R."/>
        </authorList>
    </citation>
    <scope>NUCLEOTIDE SEQUENCE</scope>
</reference>
<feature type="domain" description="SAM" evidence="1">
    <location>
        <begin position="132"/>
        <end position="176"/>
    </location>
</feature>
<name>A0A8S2PWD9_9BILA</name>
<dbReference type="Proteomes" id="UP000682733">
    <property type="component" value="Unassembled WGS sequence"/>
</dbReference>
<gene>
    <name evidence="2" type="ORF">OVA965_LOCUS26666</name>
    <name evidence="3" type="ORF">TMI583_LOCUS27404</name>
</gene>
<proteinExistence type="predicted"/>
<dbReference type="Gene3D" id="1.10.150.50">
    <property type="entry name" value="Transcription Factor, Ets-1"/>
    <property type="match status" value="1"/>
</dbReference>
<accession>A0A8S2PWD9</accession>
<dbReference type="SUPFAM" id="SSF47769">
    <property type="entry name" value="SAM/Pointed domain"/>
    <property type="match status" value="1"/>
</dbReference>
<organism evidence="3 4">
    <name type="scientific">Didymodactylos carnosus</name>
    <dbReference type="NCBI Taxonomy" id="1234261"/>
    <lineage>
        <taxon>Eukaryota</taxon>
        <taxon>Metazoa</taxon>
        <taxon>Spiralia</taxon>
        <taxon>Gnathifera</taxon>
        <taxon>Rotifera</taxon>
        <taxon>Eurotatoria</taxon>
        <taxon>Bdelloidea</taxon>
        <taxon>Philodinida</taxon>
        <taxon>Philodinidae</taxon>
        <taxon>Didymodactylos</taxon>
    </lineage>
</organism>
<evidence type="ECO:0000313" key="2">
    <source>
        <dbReference type="EMBL" id="CAF1259539.1"/>
    </source>
</evidence>
<dbReference type="InterPro" id="IPR001660">
    <property type="entry name" value="SAM"/>
</dbReference>
<dbReference type="EMBL" id="CAJNOK010017198">
    <property type="protein sequence ID" value="CAF1259539.1"/>
    <property type="molecule type" value="Genomic_DNA"/>
</dbReference>
<evidence type="ECO:0000259" key="1">
    <source>
        <dbReference type="Pfam" id="PF07647"/>
    </source>
</evidence>
<protein>
    <recommendedName>
        <fullName evidence="1">SAM domain-containing protein</fullName>
    </recommendedName>
</protein>
<evidence type="ECO:0000313" key="3">
    <source>
        <dbReference type="EMBL" id="CAF4066258.1"/>
    </source>
</evidence>
<dbReference type="Pfam" id="PF07647">
    <property type="entry name" value="SAM_2"/>
    <property type="match status" value="1"/>
</dbReference>
<dbReference type="EMBL" id="CAJOBA010038750">
    <property type="protein sequence ID" value="CAF4066258.1"/>
    <property type="molecule type" value="Genomic_DNA"/>
</dbReference>
<dbReference type="AlphaFoldDB" id="A0A8S2PWD9"/>
<dbReference type="InterPro" id="IPR013761">
    <property type="entry name" value="SAM/pointed_sf"/>
</dbReference>
<dbReference type="Proteomes" id="UP000677228">
    <property type="component" value="Unassembled WGS sequence"/>
</dbReference>
<evidence type="ECO:0000313" key="4">
    <source>
        <dbReference type="Proteomes" id="UP000682733"/>
    </source>
</evidence>
<sequence>MPSIRYANSDMREVNQRFTRIESSIVTLAESIAKLSAQIQLQRVMKDDIYHLRNEVADLRQQMYRQQSAGSSSTPQSRLINANVHRLSTPLNLSTSYMPSTSTIQRSNSVIDPRQARKIEQFFGTETMLRYFLSLLGYEEYASALEQEKIGIYELPYISERKLHSLGIPYGPGARIVYEAQQYFISLLTLKSNGIDV</sequence>
<comment type="caution">
    <text evidence="3">The sequence shown here is derived from an EMBL/GenBank/DDBJ whole genome shotgun (WGS) entry which is preliminary data.</text>
</comment>